<dbReference type="InterPro" id="IPR019931">
    <property type="entry name" value="LPXTG_anchor"/>
</dbReference>
<feature type="compositionally biased region" description="Low complexity" evidence="5">
    <location>
        <begin position="324"/>
        <end position="337"/>
    </location>
</feature>
<keyword evidence="2" id="KW-0964">Secreted</keyword>
<dbReference type="InterPro" id="IPR013783">
    <property type="entry name" value="Ig-like_fold"/>
</dbReference>
<name>A0A2P8EB69_9ACTN</name>
<dbReference type="InterPro" id="IPR009003">
    <property type="entry name" value="Peptidase_S1_PA"/>
</dbReference>
<keyword evidence="6" id="KW-1133">Transmembrane helix</keyword>
<protein>
    <submittedName>
        <fullName evidence="8">LPXTG-motif cell wall-anchored protein</fullName>
    </submittedName>
</protein>
<evidence type="ECO:0000256" key="6">
    <source>
        <dbReference type="SAM" id="Phobius"/>
    </source>
</evidence>
<feature type="domain" description="Gram-positive cocci surface proteins LPxTG" evidence="7">
    <location>
        <begin position="790"/>
        <end position="824"/>
    </location>
</feature>
<keyword evidence="1" id="KW-0134">Cell wall</keyword>
<dbReference type="InterPro" id="IPR043504">
    <property type="entry name" value="Peptidase_S1_PA_chymotrypsin"/>
</dbReference>
<evidence type="ECO:0000256" key="3">
    <source>
        <dbReference type="ARBA" id="ARBA00022729"/>
    </source>
</evidence>
<evidence type="ECO:0000313" key="8">
    <source>
        <dbReference type="EMBL" id="PSL06687.1"/>
    </source>
</evidence>
<evidence type="ECO:0000256" key="1">
    <source>
        <dbReference type="ARBA" id="ARBA00022512"/>
    </source>
</evidence>
<keyword evidence="6" id="KW-0472">Membrane</keyword>
<dbReference type="SUPFAM" id="SSF50494">
    <property type="entry name" value="Trypsin-like serine proteases"/>
    <property type="match status" value="1"/>
</dbReference>
<evidence type="ECO:0000256" key="2">
    <source>
        <dbReference type="ARBA" id="ARBA00022525"/>
    </source>
</evidence>
<dbReference type="CDD" id="cd21112">
    <property type="entry name" value="alphaLP-like"/>
    <property type="match status" value="1"/>
</dbReference>
<dbReference type="AlphaFoldDB" id="A0A2P8EB69"/>
<dbReference type="EMBL" id="PYGE01000002">
    <property type="protein sequence ID" value="PSL06687.1"/>
    <property type="molecule type" value="Genomic_DNA"/>
</dbReference>
<sequence length="824" mass="83398">MDYRDEVVAGSTERNQETFVSGSLFRRHFRRRAFQVSLATALVAGLTSVGVGNAAADGADPAESTSATSAPRSPVRMQTFDPEDFSKQAARLPAGLVSAVRRDLGISGQEYLAGAAAARLAGDVVAHLGATARSAWLEGQTLHVAVTDEDAAPAARATGAEVHIGDSLTDALAAARTQDKIAYIDREAGEIVPVDVGLRGEPVSEGGLIAQSTWQGGDGFAVSDLLADYRCSTGFTGTDDDGNASVLTAGHCASSDDGLFSSPVSALTPPGPIGASPELNESWPEHIGAEVGELDPESVTFGGGQDAGLIDITADDWQIAPEVTAPASSGGTTGETTAPHDDAQPADSTVDEPADGTGDEPADAGGVRILDSIDAIAGAPVCSSGMTSGWTCGTVLDASMTVPVSGKAVTGFLMDTCVLPGDSGGAVTVGQYALGINSGSTWRSSTCENGSNPDRPDGVSLGYAVTSGKDNVQTLYGDAWELAIHVGAPVITSPGEDSMVARTPTIAGRADAASGATVELTIDGEPTLTTKVDASGQWSIPVDEPLEPGSHDYEVVVSHSTPTGDLTVTSDPTTGSFEVAEVAGLTVGWPQPGDTTASHSPAFTGTGEPGASVTLSVDGENLATGKVGADGSWSLKPEDGLSVGRFDVVVTQQVDGESASVTVPDVGLRPEAPVITSPGPGEEVGTTHTFTGVGVVGATVSVRVRPDSSGAAIDTASDEPLQVRTDDEGIWEIQLDAPLPAGDQAVVATQTVDDLTSEPSGRVSFDVTEAQRSTRSMGDIGGAGSAEADLADTGSTTLPLLTAAAALLAAGLVVVVTRRRRTAR</sequence>
<evidence type="ECO:0000256" key="4">
    <source>
        <dbReference type="ARBA" id="ARBA00023088"/>
    </source>
</evidence>
<feature type="compositionally biased region" description="Acidic residues" evidence="5">
    <location>
        <begin position="349"/>
        <end position="362"/>
    </location>
</feature>
<reference evidence="8 9" key="1">
    <citation type="submission" date="2018-03" db="EMBL/GenBank/DDBJ databases">
        <title>Genomic Encyclopedia of Archaeal and Bacterial Type Strains, Phase II (KMG-II): from individual species to whole genera.</title>
        <authorList>
            <person name="Goeker M."/>
        </authorList>
    </citation>
    <scope>NUCLEOTIDE SEQUENCE [LARGE SCALE GENOMIC DNA]</scope>
    <source>
        <strain evidence="8 9">DSM 45211</strain>
    </source>
</reference>
<dbReference type="Gene3D" id="2.60.40.10">
    <property type="entry name" value="Immunoglobulins"/>
    <property type="match status" value="2"/>
</dbReference>
<feature type="region of interest" description="Disordered" evidence="5">
    <location>
        <begin position="56"/>
        <end position="78"/>
    </location>
</feature>
<dbReference type="OrthoDB" id="8781117at2"/>
<dbReference type="Proteomes" id="UP000243528">
    <property type="component" value="Unassembled WGS sequence"/>
</dbReference>
<dbReference type="Gene3D" id="2.40.10.10">
    <property type="entry name" value="Trypsin-like serine proteases"/>
    <property type="match status" value="2"/>
</dbReference>
<comment type="caution">
    <text evidence="8">The sequence shown here is derived from an EMBL/GenBank/DDBJ whole genome shotgun (WGS) entry which is preliminary data.</text>
</comment>
<keyword evidence="9" id="KW-1185">Reference proteome</keyword>
<proteinExistence type="predicted"/>
<dbReference type="NCBIfam" id="TIGR01167">
    <property type="entry name" value="LPXTG_anchor"/>
    <property type="match status" value="1"/>
</dbReference>
<evidence type="ECO:0000256" key="5">
    <source>
        <dbReference type="SAM" id="MobiDB-lite"/>
    </source>
</evidence>
<keyword evidence="4" id="KW-0572">Peptidoglycan-anchor</keyword>
<dbReference type="InterPro" id="IPR035070">
    <property type="entry name" value="Streptogrisin_prodomain"/>
</dbReference>
<organism evidence="8 9">
    <name type="scientific">Haloactinopolyspora alba</name>
    <dbReference type="NCBI Taxonomy" id="648780"/>
    <lineage>
        <taxon>Bacteria</taxon>
        <taxon>Bacillati</taxon>
        <taxon>Actinomycetota</taxon>
        <taxon>Actinomycetes</taxon>
        <taxon>Jiangellales</taxon>
        <taxon>Jiangellaceae</taxon>
        <taxon>Haloactinopolyspora</taxon>
    </lineage>
</organism>
<gene>
    <name evidence="8" type="ORF">CLV30_10272</name>
</gene>
<accession>A0A2P8EB69</accession>
<dbReference type="GO" id="GO:0005975">
    <property type="term" value="P:carbohydrate metabolic process"/>
    <property type="evidence" value="ECO:0007669"/>
    <property type="project" value="UniProtKB-ARBA"/>
</dbReference>
<keyword evidence="3" id="KW-0732">Signal</keyword>
<evidence type="ECO:0000259" key="7">
    <source>
        <dbReference type="PROSITE" id="PS50847"/>
    </source>
</evidence>
<dbReference type="PROSITE" id="PS50847">
    <property type="entry name" value="GRAM_POS_ANCHORING"/>
    <property type="match status" value="1"/>
</dbReference>
<evidence type="ECO:0000313" key="9">
    <source>
        <dbReference type="Proteomes" id="UP000243528"/>
    </source>
</evidence>
<feature type="transmembrane region" description="Helical" evidence="6">
    <location>
        <begin position="798"/>
        <end position="817"/>
    </location>
</feature>
<keyword evidence="6" id="KW-0812">Transmembrane</keyword>
<dbReference type="Gene3D" id="3.30.300.50">
    <property type="match status" value="1"/>
</dbReference>
<feature type="region of interest" description="Disordered" evidence="5">
    <location>
        <begin position="324"/>
        <end position="365"/>
    </location>
</feature>